<organism evidence="2 3">
    <name type="scientific">Prunus yedoensis var. nudiflora</name>
    <dbReference type="NCBI Taxonomy" id="2094558"/>
    <lineage>
        <taxon>Eukaryota</taxon>
        <taxon>Viridiplantae</taxon>
        <taxon>Streptophyta</taxon>
        <taxon>Embryophyta</taxon>
        <taxon>Tracheophyta</taxon>
        <taxon>Spermatophyta</taxon>
        <taxon>Magnoliopsida</taxon>
        <taxon>eudicotyledons</taxon>
        <taxon>Gunneridae</taxon>
        <taxon>Pentapetalae</taxon>
        <taxon>rosids</taxon>
        <taxon>fabids</taxon>
        <taxon>Rosales</taxon>
        <taxon>Rosaceae</taxon>
        <taxon>Amygdaloideae</taxon>
        <taxon>Amygdaleae</taxon>
        <taxon>Prunus</taxon>
    </lineage>
</organism>
<accession>A0A314XS04</accession>
<evidence type="ECO:0000256" key="1">
    <source>
        <dbReference type="SAM" id="MobiDB-lite"/>
    </source>
</evidence>
<evidence type="ECO:0000313" key="3">
    <source>
        <dbReference type="Proteomes" id="UP000250321"/>
    </source>
</evidence>
<feature type="compositionally biased region" description="Basic and acidic residues" evidence="1">
    <location>
        <begin position="49"/>
        <end position="62"/>
    </location>
</feature>
<dbReference type="Proteomes" id="UP000250321">
    <property type="component" value="Unassembled WGS sequence"/>
</dbReference>
<sequence length="62" mass="6741">MSSENPDVYRLWPSTDSSSQQLSQNGSSSPNAQACLGKERQKGGKKKGNKEEKGNKEKKGNT</sequence>
<reference evidence="2 3" key="1">
    <citation type="submission" date="2018-02" db="EMBL/GenBank/DDBJ databases">
        <title>Draft genome of wild Prunus yedoensis var. nudiflora.</title>
        <authorList>
            <person name="Baek S."/>
            <person name="Kim J.-H."/>
            <person name="Choi K."/>
            <person name="Kim G.-B."/>
            <person name="Cho A."/>
            <person name="Jang H."/>
            <person name="Shin C.-H."/>
            <person name="Yu H.-J."/>
            <person name="Mun J.-H."/>
        </authorList>
    </citation>
    <scope>NUCLEOTIDE SEQUENCE [LARGE SCALE GENOMIC DNA]</scope>
    <source>
        <strain evidence="3">cv. Jeju island</strain>
        <tissue evidence="2">Leaf</tissue>
    </source>
</reference>
<feature type="region of interest" description="Disordered" evidence="1">
    <location>
        <begin position="1"/>
        <end position="62"/>
    </location>
</feature>
<dbReference type="EMBL" id="PJQY01002058">
    <property type="protein sequence ID" value="PQP96812.1"/>
    <property type="molecule type" value="Genomic_DNA"/>
</dbReference>
<keyword evidence="3" id="KW-1185">Reference proteome</keyword>
<protein>
    <submittedName>
        <fullName evidence="2">Uncharacterized protein</fullName>
    </submittedName>
</protein>
<proteinExistence type="predicted"/>
<feature type="compositionally biased region" description="Low complexity" evidence="1">
    <location>
        <begin position="17"/>
        <end position="29"/>
    </location>
</feature>
<comment type="caution">
    <text evidence="2">The sequence shown here is derived from an EMBL/GenBank/DDBJ whole genome shotgun (WGS) entry which is preliminary data.</text>
</comment>
<evidence type="ECO:0000313" key="2">
    <source>
        <dbReference type="EMBL" id="PQP96812.1"/>
    </source>
</evidence>
<gene>
    <name evidence="2" type="ORF">Pyn_10388</name>
</gene>
<dbReference type="AlphaFoldDB" id="A0A314XS04"/>
<name>A0A314XS04_PRUYE</name>